<sequence length="469" mass="49179">MAAEDQRKTGLQGEPGPADEPGQHGTPGRRGTSGKAGKAGKAGRTDGPGTVGAPAATGALSSLRNSPPFRRLWVSNLFFFCGTWTQTLILGWLVFESTHSEMLLAVFTAARLAPMLLGPFAGVLSDRLDRVRLLTFACSWALVAVATVATMESFFHVPYWALVLGGLAIGLAQSPSQPARFALVLDLVGRESLSNANALNAMAMNMTQVLGPAIGGAMISAVGAPIALWISTAWYGISLIALWPLRHQARRTPHSSPRERPESVGRMLTEGLRTVLTNRLAAGVLFVTLAANILLWPVYQGFMPVFADEVLHLDAAGLGWLLTCSGAGGLAGSLIIAGLGDFRAKGGLFVIGTATWAALWALFSLSHHTALSFVLMACIGLTSATFGVLQSTLLLMVTEPSVQGRALGIQELAIGVMPLASLVLGAAAQQFGVGTTTFVSAVLLVVFLSVLALRLPQLLRYSGRGDSQA</sequence>
<dbReference type="CDD" id="cd06173">
    <property type="entry name" value="MFS_MefA_like"/>
    <property type="match status" value="1"/>
</dbReference>
<dbReference type="InterPro" id="IPR020846">
    <property type="entry name" value="MFS_dom"/>
</dbReference>
<dbReference type="Proteomes" id="UP001223978">
    <property type="component" value="Unassembled WGS sequence"/>
</dbReference>
<keyword evidence="4 8" id="KW-0812">Transmembrane</keyword>
<evidence type="ECO:0000313" key="11">
    <source>
        <dbReference type="Proteomes" id="UP001223978"/>
    </source>
</evidence>
<evidence type="ECO:0000256" key="5">
    <source>
        <dbReference type="ARBA" id="ARBA00022989"/>
    </source>
</evidence>
<dbReference type="Gene3D" id="1.20.1250.20">
    <property type="entry name" value="MFS general substrate transporter like domains"/>
    <property type="match status" value="2"/>
</dbReference>
<feature type="transmembrane region" description="Helical" evidence="8">
    <location>
        <begin position="280"/>
        <end position="299"/>
    </location>
</feature>
<dbReference type="InterPro" id="IPR022324">
    <property type="entry name" value="Bacilysin_exporter_BacE_put"/>
</dbReference>
<feature type="transmembrane region" description="Helical" evidence="8">
    <location>
        <begin position="371"/>
        <end position="397"/>
    </location>
</feature>
<dbReference type="PANTHER" id="PTHR23513">
    <property type="entry name" value="INTEGRAL MEMBRANE EFFLUX PROTEIN-RELATED"/>
    <property type="match status" value="1"/>
</dbReference>
<comment type="caution">
    <text evidence="10">The sequence shown here is derived from an EMBL/GenBank/DDBJ whole genome shotgun (WGS) entry which is preliminary data.</text>
</comment>
<evidence type="ECO:0000256" key="3">
    <source>
        <dbReference type="ARBA" id="ARBA00022475"/>
    </source>
</evidence>
<dbReference type="SUPFAM" id="SSF103473">
    <property type="entry name" value="MFS general substrate transporter"/>
    <property type="match status" value="1"/>
</dbReference>
<evidence type="ECO:0000256" key="2">
    <source>
        <dbReference type="ARBA" id="ARBA00022448"/>
    </source>
</evidence>
<feature type="region of interest" description="Disordered" evidence="7">
    <location>
        <begin position="1"/>
        <end position="53"/>
    </location>
</feature>
<evidence type="ECO:0000256" key="8">
    <source>
        <dbReference type="SAM" id="Phobius"/>
    </source>
</evidence>
<feature type="transmembrane region" description="Helical" evidence="8">
    <location>
        <begin position="226"/>
        <end position="245"/>
    </location>
</feature>
<evidence type="ECO:0000256" key="4">
    <source>
        <dbReference type="ARBA" id="ARBA00022692"/>
    </source>
</evidence>
<protein>
    <submittedName>
        <fullName evidence="10">MFS transporter</fullName>
    </submittedName>
</protein>
<proteinExistence type="predicted"/>
<feature type="transmembrane region" description="Helical" evidence="8">
    <location>
        <begin position="101"/>
        <end position="124"/>
    </location>
</feature>
<dbReference type="PRINTS" id="PR01988">
    <property type="entry name" value="EXPORTERBACE"/>
</dbReference>
<evidence type="ECO:0000256" key="1">
    <source>
        <dbReference type="ARBA" id="ARBA00004651"/>
    </source>
</evidence>
<keyword evidence="2" id="KW-0813">Transport</keyword>
<feature type="transmembrane region" description="Helical" evidence="8">
    <location>
        <begin position="72"/>
        <end position="95"/>
    </location>
</feature>
<feature type="transmembrane region" description="Helical" evidence="8">
    <location>
        <begin position="346"/>
        <end position="365"/>
    </location>
</feature>
<keyword evidence="11" id="KW-1185">Reference proteome</keyword>
<gene>
    <name evidence="10" type="ORF">QIS96_15680</name>
</gene>
<dbReference type="PROSITE" id="PS50850">
    <property type="entry name" value="MFS"/>
    <property type="match status" value="1"/>
</dbReference>
<name>A0ABT6SBC8_9ACTN</name>
<feature type="transmembrane region" description="Helical" evidence="8">
    <location>
        <begin position="319"/>
        <end position="339"/>
    </location>
</feature>
<evidence type="ECO:0000256" key="7">
    <source>
        <dbReference type="SAM" id="MobiDB-lite"/>
    </source>
</evidence>
<dbReference type="InterPro" id="IPR036259">
    <property type="entry name" value="MFS_trans_sf"/>
</dbReference>
<feature type="transmembrane region" description="Helical" evidence="8">
    <location>
        <begin position="409"/>
        <end position="431"/>
    </location>
</feature>
<dbReference type="InterPro" id="IPR010290">
    <property type="entry name" value="TM_effector"/>
</dbReference>
<organism evidence="10 11">
    <name type="scientific">Streptomyces cavernicola</name>
    <dbReference type="NCBI Taxonomy" id="3043613"/>
    <lineage>
        <taxon>Bacteria</taxon>
        <taxon>Bacillati</taxon>
        <taxon>Actinomycetota</taxon>
        <taxon>Actinomycetes</taxon>
        <taxon>Kitasatosporales</taxon>
        <taxon>Streptomycetaceae</taxon>
        <taxon>Streptomyces</taxon>
    </lineage>
</organism>
<reference evidence="10 11" key="1">
    <citation type="submission" date="2023-05" db="EMBL/GenBank/DDBJ databases">
        <title>Draft genome sequence of Streptomyces sp. B-S-A6 isolated from a cave soil in Thailand.</title>
        <authorList>
            <person name="Chamroensaksri N."/>
            <person name="Muangham S."/>
        </authorList>
    </citation>
    <scope>NUCLEOTIDE SEQUENCE [LARGE SCALE GENOMIC DNA]</scope>
    <source>
        <strain evidence="10 11">B-S-A6</strain>
    </source>
</reference>
<keyword evidence="3" id="KW-1003">Cell membrane</keyword>
<dbReference type="PANTHER" id="PTHR23513:SF6">
    <property type="entry name" value="MAJOR FACILITATOR SUPERFAMILY ASSOCIATED DOMAIN-CONTAINING PROTEIN"/>
    <property type="match status" value="1"/>
</dbReference>
<comment type="subcellular location">
    <subcellularLocation>
        <location evidence="1">Cell membrane</location>
        <topology evidence="1">Multi-pass membrane protein</topology>
    </subcellularLocation>
</comment>
<evidence type="ECO:0000256" key="6">
    <source>
        <dbReference type="ARBA" id="ARBA00023136"/>
    </source>
</evidence>
<dbReference type="Pfam" id="PF05977">
    <property type="entry name" value="MFS_3"/>
    <property type="match status" value="1"/>
</dbReference>
<dbReference type="EMBL" id="JASCIQ010000014">
    <property type="protein sequence ID" value="MDI3405255.1"/>
    <property type="molecule type" value="Genomic_DNA"/>
</dbReference>
<feature type="transmembrane region" description="Helical" evidence="8">
    <location>
        <begin position="131"/>
        <end position="151"/>
    </location>
</feature>
<keyword evidence="5 8" id="KW-1133">Transmembrane helix</keyword>
<keyword evidence="6 8" id="KW-0472">Membrane</keyword>
<evidence type="ECO:0000259" key="9">
    <source>
        <dbReference type="PROSITE" id="PS50850"/>
    </source>
</evidence>
<feature type="domain" description="Major facilitator superfamily (MFS) profile" evidence="9">
    <location>
        <begin position="276"/>
        <end position="469"/>
    </location>
</feature>
<accession>A0ABT6SBC8</accession>
<feature type="transmembrane region" description="Helical" evidence="8">
    <location>
        <begin position="437"/>
        <end position="455"/>
    </location>
</feature>
<evidence type="ECO:0000313" key="10">
    <source>
        <dbReference type="EMBL" id="MDI3405255.1"/>
    </source>
</evidence>
<dbReference type="RefSeq" id="WP_282543193.1">
    <property type="nucleotide sequence ID" value="NZ_JASCIQ010000014.1"/>
</dbReference>